<protein>
    <submittedName>
        <fullName evidence="3">Gfo/Idh/MocA family oxidoreductase</fullName>
    </submittedName>
</protein>
<feature type="domain" description="Gfo/Idh/MocA-like oxidoreductase N-terminal" evidence="2">
    <location>
        <begin position="12"/>
        <end position="122"/>
    </location>
</feature>
<dbReference type="PANTHER" id="PTHR43818:SF11">
    <property type="entry name" value="BCDNA.GH03377"/>
    <property type="match status" value="1"/>
</dbReference>
<dbReference type="SUPFAM" id="SSF55347">
    <property type="entry name" value="Glyceraldehyde-3-phosphate dehydrogenase-like, C-terminal domain"/>
    <property type="match status" value="1"/>
</dbReference>
<dbReference type="Gene3D" id="3.30.360.10">
    <property type="entry name" value="Dihydrodipicolinate Reductase, domain 2"/>
    <property type="match status" value="1"/>
</dbReference>
<keyword evidence="4" id="KW-1185">Reference proteome</keyword>
<dbReference type="InterPro" id="IPR000683">
    <property type="entry name" value="Gfo/Idh/MocA-like_OxRdtase_N"/>
</dbReference>
<proteinExistence type="predicted"/>
<dbReference type="OrthoDB" id="3815872at2"/>
<accession>A0A3N0GYK3</accession>
<dbReference type="GO" id="GO:0016491">
    <property type="term" value="F:oxidoreductase activity"/>
    <property type="evidence" value="ECO:0007669"/>
    <property type="project" value="UniProtKB-KW"/>
</dbReference>
<dbReference type="Proteomes" id="UP000279994">
    <property type="component" value="Unassembled WGS sequence"/>
</dbReference>
<keyword evidence="1" id="KW-0560">Oxidoreductase</keyword>
<dbReference type="Gene3D" id="3.40.50.720">
    <property type="entry name" value="NAD(P)-binding Rossmann-like Domain"/>
    <property type="match status" value="1"/>
</dbReference>
<organism evidence="3 4">
    <name type="scientific">Nocardioides pocheonensis</name>
    <dbReference type="NCBI Taxonomy" id="661485"/>
    <lineage>
        <taxon>Bacteria</taxon>
        <taxon>Bacillati</taxon>
        <taxon>Actinomycetota</taxon>
        <taxon>Actinomycetes</taxon>
        <taxon>Propionibacteriales</taxon>
        <taxon>Nocardioidaceae</taxon>
        <taxon>Nocardioides</taxon>
    </lineage>
</organism>
<name>A0A3N0GYK3_9ACTN</name>
<dbReference type="Pfam" id="PF01408">
    <property type="entry name" value="GFO_IDH_MocA"/>
    <property type="match status" value="1"/>
</dbReference>
<dbReference type="GO" id="GO:0000166">
    <property type="term" value="F:nucleotide binding"/>
    <property type="evidence" value="ECO:0007669"/>
    <property type="project" value="InterPro"/>
</dbReference>
<gene>
    <name evidence="3" type="ORF">EFL26_02115</name>
</gene>
<evidence type="ECO:0000313" key="3">
    <source>
        <dbReference type="EMBL" id="RNM17178.1"/>
    </source>
</evidence>
<dbReference type="InterPro" id="IPR036291">
    <property type="entry name" value="NAD(P)-bd_dom_sf"/>
</dbReference>
<dbReference type="EMBL" id="RJSF01000004">
    <property type="protein sequence ID" value="RNM17178.1"/>
    <property type="molecule type" value="Genomic_DNA"/>
</dbReference>
<dbReference type="AlphaFoldDB" id="A0A3N0GYK3"/>
<dbReference type="InterPro" id="IPR050463">
    <property type="entry name" value="Gfo/Idh/MocA_oxidrdct_glycsds"/>
</dbReference>
<sequence>MSEQASGRTRKRMGVVGTGYWAEVVHAAGAANHPDVDLVGVWGRDLDKARALAGQHGATAYDDFDALLAEVDLLTFAVPPQVQADLALRAAEAGKHLLLEKPLTTDLAAADRLVEAAERNGISTVVFFTYRFVPFAETWLDDVRTHDLRGGGAWWYVGHAAADSPFAASPWRKRDGALWDVGPHALSQILPALGPVTAVAGSRGEGDLAQLVLTHESGATSLMSLSMTMPFTAERVGAEFYDEHGWHVRPDQERDVDEAYASALSDLLANAAAGETRHRCDVRFGREVVEVLSRCQEVIDRP</sequence>
<dbReference type="SUPFAM" id="SSF51735">
    <property type="entry name" value="NAD(P)-binding Rossmann-fold domains"/>
    <property type="match status" value="1"/>
</dbReference>
<dbReference type="RefSeq" id="WP_123221247.1">
    <property type="nucleotide sequence ID" value="NZ_RJSF01000004.1"/>
</dbReference>
<reference evidence="3 4" key="1">
    <citation type="submission" date="2018-11" db="EMBL/GenBank/DDBJ databases">
        <authorList>
            <person name="Li F."/>
        </authorList>
    </citation>
    <scope>NUCLEOTIDE SEQUENCE [LARGE SCALE GENOMIC DNA]</scope>
    <source>
        <strain evidence="3 4">Gsoil 818</strain>
    </source>
</reference>
<dbReference type="PANTHER" id="PTHR43818">
    <property type="entry name" value="BCDNA.GH03377"/>
    <property type="match status" value="1"/>
</dbReference>
<evidence type="ECO:0000313" key="4">
    <source>
        <dbReference type="Proteomes" id="UP000279994"/>
    </source>
</evidence>
<evidence type="ECO:0000256" key="1">
    <source>
        <dbReference type="ARBA" id="ARBA00023002"/>
    </source>
</evidence>
<evidence type="ECO:0000259" key="2">
    <source>
        <dbReference type="Pfam" id="PF01408"/>
    </source>
</evidence>
<comment type="caution">
    <text evidence="3">The sequence shown here is derived from an EMBL/GenBank/DDBJ whole genome shotgun (WGS) entry which is preliminary data.</text>
</comment>